<dbReference type="InterPro" id="IPR038717">
    <property type="entry name" value="Tc1-like_DDE_dom"/>
</dbReference>
<name>A0AAD7US01_9FUNG</name>
<dbReference type="PANTHER" id="PTHR46564">
    <property type="entry name" value="TRANSPOSASE"/>
    <property type="match status" value="1"/>
</dbReference>
<feature type="region of interest" description="Disordered" evidence="1">
    <location>
        <begin position="278"/>
        <end position="311"/>
    </location>
</feature>
<sequence>MNVDEVAPAAFTAYRQANDNVEEGDKAGSGQQKLSFLEIRPPHLPQKTSAEQTSGSTRRSKKGGKKNGHNLREDQINQIMMHVSRAEPYRSIAKDFQISIGAISYLAKKHKSGRGIIPMPKGGSDPMITEDGDNLIRQCVRDNNTTTLRQIQDSYQRQIGVLLSISTIQRHLDRIGITLKRASRYPEKRNYDEIKDERQAYVKRLVDKEGVEDEYRAFSYMHNCVFIDEAAFNSSIRRNYAWSRAGTPAHVQVPKSRAVSVSLLAAITSSGLVEAAMKVHPDARQKGDKKGKTKAKPKKKSSKKNDDDDDYEEVENVAKEKFNKNTTGADFLAFLEKVMDALDEEGRHGWYLVFDNAAIHKPAYINDAVESRGFHVVPLPRYSPFLNPIEEFFSKVKTKFRNEYDGNSMEQDMADRLSEAMSYCIQSDYEGWVKHATTFFPPCRDRQNIAPFDDDLSVAPFDDDL</sequence>
<dbReference type="GO" id="GO:0003676">
    <property type="term" value="F:nucleic acid binding"/>
    <property type="evidence" value="ECO:0007669"/>
    <property type="project" value="InterPro"/>
</dbReference>
<dbReference type="SUPFAM" id="SSF46689">
    <property type="entry name" value="Homeodomain-like"/>
    <property type="match status" value="1"/>
</dbReference>
<evidence type="ECO:0008006" key="6">
    <source>
        <dbReference type="Google" id="ProtNLM"/>
    </source>
</evidence>
<dbReference type="InterPro" id="IPR036397">
    <property type="entry name" value="RNaseH_sf"/>
</dbReference>
<evidence type="ECO:0000256" key="1">
    <source>
        <dbReference type="SAM" id="MobiDB-lite"/>
    </source>
</evidence>
<feature type="domain" description="Winged helix-turn helix" evidence="3">
    <location>
        <begin position="145"/>
        <end position="195"/>
    </location>
</feature>
<feature type="domain" description="Tc1-like transposase DDE" evidence="2">
    <location>
        <begin position="319"/>
        <end position="402"/>
    </location>
</feature>
<feature type="compositionally biased region" description="Basic and acidic residues" evidence="1">
    <location>
        <begin position="278"/>
        <end position="290"/>
    </location>
</feature>
<dbReference type="InterPro" id="IPR009057">
    <property type="entry name" value="Homeodomain-like_sf"/>
</dbReference>
<dbReference type="PANTHER" id="PTHR46564:SF1">
    <property type="entry name" value="TRANSPOSASE"/>
    <property type="match status" value="1"/>
</dbReference>
<comment type="caution">
    <text evidence="4">The sequence shown here is derived from an EMBL/GenBank/DDBJ whole genome shotgun (WGS) entry which is preliminary data.</text>
</comment>
<organism evidence="4 5">
    <name type="scientific">Lichtheimia ornata</name>
    <dbReference type="NCBI Taxonomy" id="688661"/>
    <lineage>
        <taxon>Eukaryota</taxon>
        <taxon>Fungi</taxon>
        <taxon>Fungi incertae sedis</taxon>
        <taxon>Mucoromycota</taxon>
        <taxon>Mucoromycotina</taxon>
        <taxon>Mucoromycetes</taxon>
        <taxon>Mucorales</taxon>
        <taxon>Lichtheimiaceae</taxon>
        <taxon>Lichtheimia</taxon>
    </lineage>
</organism>
<dbReference type="InterPro" id="IPR025959">
    <property type="entry name" value="Winged_HTH_dom"/>
</dbReference>
<dbReference type="InterPro" id="IPR047655">
    <property type="entry name" value="Transpos_IS630-like"/>
</dbReference>
<feature type="compositionally biased region" description="Basic residues" evidence="1">
    <location>
        <begin position="58"/>
        <end position="69"/>
    </location>
</feature>
<dbReference type="GeneID" id="83220444"/>
<feature type="region of interest" description="Disordered" evidence="1">
    <location>
        <begin position="16"/>
        <end position="74"/>
    </location>
</feature>
<protein>
    <recommendedName>
        <fullName evidence="6">Tc1-like transposase DDE domain-containing protein</fullName>
    </recommendedName>
</protein>
<dbReference type="RefSeq" id="XP_058336245.1">
    <property type="nucleotide sequence ID" value="XM_058492990.1"/>
</dbReference>
<evidence type="ECO:0000259" key="2">
    <source>
        <dbReference type="Pfam" id="PF13358"/>
    </source>
</evidence>
<reference evidence="4 5" key="1">
    <citation type="submission" date="2023-03" db="EMBL/GenBank/DDBJ databases">
        <title>Genome sequence of Lichtheimia ornata CBS 291.66.</title>
        <authorList>
            <person name="Mohabir J.T."/>
            <person name="Shea T.P."/>
            <person name="Kurbessoian T."/>
            <person name="Berby B."/>
            <person name="Fontaine J."/>
            <person name="Livny J."/>
            <person name="Gnirke A."/>
            <person name="Stajich J.E."/>
            <person name="Cuomo C.A."/>
        </authorList>
    </citation>
    <scope>NUCLEOTIDE SEQUENCE [LARGE SCALE GENOMIC DNA]</scope>
    <source>
        <strain evidence="4">CBS 291.66</strain>
    </source>
</reference>
<feature type="compositionally biased region" description="Basic residues" evidence="1">
    <location>
        <begin position="291"/>
        <end position="302"/>
    </location>
</feature>
<gene>
    <name evidence="4" type="ORF">O0I10_013176</name>
</gene>
<dbReference type="EMBL" id="JARTCD010000290">
    <property type="protein sequence ID" value="KAJ8651330.1"/>
    <property type="molecule type" value="Genomic_DNA"/>
</dbReference>
<dbReference type="AlphaFoldDB" id="A0AAD7US01"/>
<evidence type="ECO:0000259" key="3">
    <source>
        <dbReference type="Pfam" id="PF13592"/>
    </source>
</evidence>
<dbReference type="Gene3D" id="3.30.420.10">
    <property type="entry name" value="Ribonuclease H-like superfamily/Ribonuclease H"/>
    <property type="match status" value="1"/>
</dbReference>
<dbReference type="Proteomes" id="UP001234581">
    <property type="component" value="Unassembled WGS sequence"/>
</dbReference>
<evidence type="ECO:0000313" key="4">
    <source>
        <dbReference type="EMBL" id="KAJ8651330.1"/>
    </source>
</evidence>
<dbReference type="Pfam" id="PF13358">
    <property type="entry name" value="DDE_3"/>
    <property type="match status" value="1"/>
</dbReference>
<proteinExistence type="predicted"/>
<keyword evidence="5" id="KW-1185">Reference proteome</keyword>
<dbReference type="Pfam" id="PF13592">
    <property type="entry name" value="HTH_33"/>
    <property type="match status" value="1"/>
</dbReference>
<evidence type="ECO:0000313" key="5">
    <source>
        <dbReference type="Proteomes" id="UP001234581"/>
    </source>
</evidence>
<dbReference type="NCBIfam" id="NF033545">
    <property type="entry name" value="transpos_IS630"/>
    <property type="match status" value="1"/>
</dbReference>
<accession>A0AAD7US01</accession>